<reference evidence="2 3" key="1">
    <citation type="submission" date="2021-10" db="EMBL/GenBank/DDBJ databases">
        <title>Anaerobic single-cell dispensing facilitates the cultivation of human gut bacteria.</title>
        <authorList>
            <person name="Afrizal A."/>
        </authorList>
    </citation>
    <scope>NUCLEOTIDE SEQUENCE [LARGE SCALE GENOMIC DNA]</scope>
    <source>
        <strain evidence="2 3">CLA-AA-H212</strain>
    </source>
</reference>
<evidence type="ECO:0000313" key="2">
    <source>
        <dbReference type="EMBL" id="MCC2218133.1"/>
    </source>
</evidence>
<dbReference type="EMBL" id="JAJEQT010000002">
    <property type="protein sequence ID" value="MCC2218133.1"/>
    <property type="molecule type" value="Genomic_DNA"/>
</dbReference>
<organism evidence="2 3">
    <name type="scientific">Coprococcus hominis</name>
    <name type="common">ex Arizal et al. 2022</name>
    <dbReference type="NCBI Taxonomy" id="2881262"/>
    <lineage>
        <taxon>Bacteria</taxon>
        <taxon>Bacillati</taxon>
        <taxon>Bacillota</taxon>
        <taxon>Clostridia</taxon>
        <taxon>Lachnospirales</taxon>
        <taxon>Lachnospiraceae</taxon>
        <taxon>Coprococcus</taxon>
    </lineage>
</organism>
<sequence length="185" mass="21129">MDSKLSDSQIVSQISGKQRMIKFLNFIHPLLFIAMPAAIFWGFANWDRNIGKGIFFIILGLLCIPFLVVLGKSVNALERKIKSLTGEYLVKGVLAEKVQVEKYAPNEYINPDFVKNCNILPNYDRISGSDYVSGTYRGVPFTFCDLHLQYKDTYRDKNGRKRTRYHAKKMVFSPVSSAVRQNFSA</sequence>
<keyword evidence="1" id="KW-0812">Transmembrane</keyword>
<name>A0ABS8FLR9_9FIRM</name>
<keyword evidence="3" id="KW-1185">Reference proteome</keyword>
<dbReference type="Proteomes" id="UP001198495">
    <property type="component" value="Unassembled WGS sequence"/>
</dbReference>
<accession>A0ABS8FLR9</accession>
<evidence type="ECO:0000313" key="3">
    <source>
        <dbReference type="Proteomes" id="UP001198495"/>
    </source>
</evidence>
<evidence type="ECO:0000256" key="1">
    <source>
        <dbReference type="SAM" id="Phobius"/>
    </source>
</evidence>
<protein>
    <submittedName>
        <fullName evidence="2">Uncharacterized protein</fullName>
    </submittedName>
</protein>
<proteinExistence type="predicted"/>
<keyword evidence="1" id="KW-0472">Membrane</keyword>
<keyword evidence="1" id="KW-1133">Transmembrane helix</keyword>
<comment type="caution">
    <text evidence="2">The sequence shown here is derived from an EMBL/GenBank/DDBJ whole genome shotgun (WGS) entry which is preliminary data.</text>
</comment>
<feature type="transmembrane region" description="Helical" evidence="1">
    <location>
        <begin position="50"/>
        <end position="70"/>
    </location>
</feature>
<gene>
    <name evidence="2" type="ORF">LKD28_03675</name>
</gene>
<feature type="transmembrane region" description="Helical" evidence="1">
    <location>
        <begin position="23"/>
        <end position="44"/>
    </location>
</feature>
<dbReference type="RefSeq" id="WP_021985036.1">
    <property type="nucleotide sequence ID" value="NZ_JAJEQT010000002.1"/>
</dbReference>